<name>A0ACB9P0W6_9MYRT</name>
<keyword evidence="2" id="KW-1185">Reference proteome</keyword>
<organism evidence="1 2">
    <name type="scientific">Melastoma candidum</name>
    <dbReference type="NCBI Taxonomy" id="119954"/>
    <lineage>
        <taxon>Eukaryota</taxon>
        <taxon>Viridiplantae</taxon>
        <taxon>Streptophyta</taxon>
        <taxon>Embryophyta</taxon>
        <taxon>Tracheophyta</taxon>
        <taxon>Spermatophyta</taxon>
        <taxon>Magnoliopsida</taxon>
        <taxon>eudicotyledons</taxon>
        <taxon>Gunneridae</taxon>
        <taxon>Pentapetalae</taxon>
        <taxon>rosids</taxon>
        <taxon>malvids</taxon>
        <taxon>Myrtales</taxon>
        <taxon>Melastomataceae</taxon>
        <taxon>Melastomatoideae</taxon>
        <taxon>Melastomateae</taxon>
        <taxon>Melastoma</taxon>
    </lineage>
</organism>
<sequence length="535" mass="58633">MEIACVEESGLRDEEPDRGTLSSSCSSSCRGYELARCTSGGLLTRKVDRELGPGRLRVVPKFAGRVLFLGRFPSFDCRIPRRVVSLDEQCLRQCLEWVLGKASKVMPFDAPLALMASATDGKSELRQRLAVKGASRWGSVNLNVDSAVATKSKSIGQIDPFRLQSSPLCTESANSESWTDGSSSLSSGRSSISAAEGSVSQGMLVFGWMDETPRFVFSPDDAQEVYIVDLTKVISSDRVDPDYKYSIRAAEHGKKERAIERGYYYHVGEINIAESISVCSDVLEVRTTEFVLFGGYKVPVEEDKGYRARKNKGLPSNAARGFTFKSRRTSKWRSMPCRSGISEDISTELRMDKVVDLESHRHPGNEVAAIVVKCCAKDNAAKRKLVSDGWGMKFLKKIQSASITQHSEGFLESMNVVIPAGLHGGPRTALGGPSSLLDRFNSGGKCDCGGWDLGCPLTLLKARSTEAVGNLRSVDLVMGGSNPTLRMTNIRDGLFLIRFNRSLSALQALCVGVAYIHTHDPLVQQRLHRELSVRL</sequence>
<dbReference type="EMBL" id="CM042886">
    <property type="protein sequence ID" value="KAI4342643.1"/>
    <property type="molecule type" value="Genomic_DNA"/>
</dbReference>
<evidence type="ECO:0000313" key="1">
    <source>
        <dbReference type="EMBL" id="KAI4342643.1"/>
    </source>
</evidence>
<accession>A0ACB9P0W6</accession>
<reference evidence="2" key="1">
    <citation type="journal article" date="2023" name="Front. Plant Sci.">
        <title>Chromosomal-level genome assembly of Melastoma candidum provides insights into trichome evolution.</title>
        <authorList>
            <person name="Zhong Y."/>
            <person name="Wu W."/>
            <person name="Sun C."/>
            <person name="Zou P."/>
            <person name="Liu Y."/>
            <person name="Dai S."/>
            <person name="Zhou R."/>
        </authorList>
    </citation>
    <scope>NUCLEOTIDE SEQUENCE [LARGE SCALE GENOMIC DNA]</scope>
</reference>
<dbReference type="Proteomes" id="UP001057402">
    <property type="component" value="Chromosome 7"/>
</dbReference>
<evidence type="ECO:0000313" key="2">
    <source>
        <dbReference type="Proteomes" id="UP001057402"/>
    </source>
</evidence>
<protein>
    <submittedName>
        <fullName evidence="1">Uncharacterized protein</fullName>
    </submittedName>
</protein>
<proteinExistence type="predicted"/>
<gene>
    <name evidence="1" type="ORF">MLD38_027243</name>
</gene>
<comment type="caution">
    <text evidence="1">The sequence shown here is derived from an EMBL/GenBank/DDBJ whole genome shotgun (WGS) entry which is preliminary data.</text>
</comment>